<keyword evidence="4" id="KW-1185">Reference proteome</keyword>
<protein>
    <submittedName>
        <fullName evidence="3">Uncharacterized protein</fullName>
    </submittedName>
</protein>
<feature type="transmembrane region" description="Helical" evidence="2">
    <location>
        <begin position="160"/>
        <end position="182"/>
    </location>
</feature>
<dbReference type="EMBL" id="JBBMEJ010000001">
    <property type="protein sequence ID" value="MEQ2369687.1"/>
    <property type="molecule type" value="Genomic_DNA"/>
</dbReference>
<reference evidence="3 4" key="1">
    <citation type="submission" date="2024-03" db="EMBL/GenBank/DDBJ databases">
        <title>Human intestinal bacterial collection.</title>
        <authorList>
            <person name="Pauvert C."/>
            <person name="Hitch T.C.A."/>
            <person name="Clavel T."/>
        </authorList>
    </citation>
    <scope>NUCLEOTIDE SEQUENCE [LARGE SCALE GENOMIC DNA]</scope>
    <source>
        <strain evidence="3 4">CLA-JM-H16</strain>
    </source>
</reference>
<dbReference type="Proteomes" id="UP001473063">
    <property type="component" value="Unassembled WGS sequence"/>
</dbReference>
<comment type="caution">
    <text evidence="3">The sequence shown here is derived from an EMBL/GenBank/DDBJ whole genome shotgun (WGS) entry which is preliminary data.</text>
</comment>
<evidence type="ECO:0000256" key="1">
    <source>
        <dbReference type="SAM" id="Coils"/>
    </source>
</evidence>
<keyword evidence="1" id="KW-0175">Coiled coil</keyword>
<organism evidence="3 4">
    <name type="scientific">Blautia aquisgranensis</name>
    <dbReference type="NCBI Taxonomy" id="3133153"/>
    <lineage>
        <taxon>Bacteria</taxon>
        <taxon>Bacillati</taxon>
        <taxon>Bacillota</taxon>
        <taxon>Clostridia</taxon>
        <taxon>Lachnospirales</taxon>
        <taxon>Lachnospiraceae</taxon>
        <taxon>Blautia</taxon>
    </lineage>
</organism>
<keyword evidence="2" id="KW-1133">Transmembrane helix</keyword>
<feature type="coiled-coil region" evidence="1">
    <location>
        <begin position="178"/>
        <end position="223"/>
    </location>
</feature>
<evidence type="ECO:0000256" key="2">
    <source>
        <dbReference type="SAM" id="Phobius"/>
    </source>
</evidence>
<evidence type="ECO:0000313" key="4">
    <source>
        <dbReference type="Proteomes" id="UP001473063"/>
    </source>
</evidence>
<gene>
    <name evidence="3" type="ORF">WMO28_01795</name>
</gene>
<keyword evidence="2" id="KW-0472">Membrane</keyword>
<accession>A0ABV1BCM3</accession>
<sequence length="248" mass="27623">MKKNRQIFRRGGCFLLCIFLLISLLPVSIFASEKTVTDGETIRVGWYEDSYHIAGANGERSGYGYEYEQSVAGYTGWTMNLLSQVEDQGIKYANENKLYSVVLMQPCNAAFAVTRGNAMLLSILNKTLKAMSSSSLTGALSMYDNAADKVTIVDFIKDNLAVAATVFATIFIVILLVVLSFLRKAREAEAKAKQAARQAKELNRKLQESHQELETALLRAESANSADRAKCRDYLDKIKNPVAFCYPW</sequence>
<proteinExistence type="predicted"/>
<keyword evidence="2" id="KW-0812">Transmembrane</keyword>
<evidence type="ECO:0000313" key="3">
    <source>
        <dbReference type="EMBL" id="MEQ2369687.1"/>
    </source>
</evidence>
<name>A0ABV1BCM3_9FIRM</name>
<dbReference type="RefSeq" id="WP_178643187.1">
    <property type="nucleotide sequence ID" value="NZ_JBBMEJ010000001.1"/>
</dbReference>